<reference evidence="2" key="1">
    <citation type="submission" date="2020-12" db="EMBL/GenBank/DDBJ databases">
        <title>Geomonas sp. Red875, isolated from river sediment.</title>
        <authorList>
            <person name="Xu Z."/>
            <person name="Zhang Z."/>
            <person name="Masuda Y."/>
            <person name="Itoh H."/>
            <person name="Senoo K."/>
        </authorList>
    </citation>
    <scope>NUCLEOTIDE SEQUENCE</scope>
    <source>
        <strain evidence="2">Red875</strain>
    </source>
</reference>
<dbReference type="CDD" id="cd04186">
    <property type="entry name" value="GT_2_like_c"/>
    <property type="match status" value="1"/>
</dbReference>
<name>A0A8J7IS14_9BACT</name>
<protein>
    <submittedName>
        <fullName evidence="2">Glycosyltransferase family 2 protein</fullName>
    </submittedName>
</protein>
<proteinExistence type="predicted"/>
<gene>
    <name evidence="2" type="ORF">JFN93_14600</name>
</gene>
<evidence type="ECO:0000259" key="1">
    <source>
        <dbReference type="Pfam" id="PF00535"/>
    </source>
</evidence>
<dbReference type="Gene3D" id="3.90.550.10">
    <property type="entry name" value="Spore Coat Polysaccharide Biosynthesis Protein SpsA, Chain A"/>
    <property type="match status" value="1"/>
</dbReference>
<sequence length="305" mass="34840">MLDVAFITVNYNTRELLESLINFFRQARLPFSFSVTVVDNGSTDGSLEFLDTVPEVLTLKMGENLGYGKAMNRGIAQSHARYLCLINTDVELNEQALTALVEHLDRHREVQVASPVIRYADGRIQGFFFKFGLPTLYLDLYKKLCNSLIKRKVASAQRPLRVDGIAGAFIFCRSSLARHGKLFDENFFFYYEDTELAHRLYQAGHRCEVLPRESIIHYGGGSSSPRHIQLFYAGKYRYVRLLHGDGHARAVMLQDLMRVGAKRLFYELVGRVAPSEHINRKRESYSYVAQTLNELQSGTQDRKAL</sequence>
<dbReference type="SUPFAM" id="SSF53448">
    <property type="entry name" value="Nucleotide-diphospho-sugar transferases"/>
    <property type="match status" value="1"/>
</dbReference>
<organism evidence="2 3">
    <name type="scientific">Geomesophilobacter sediminis</name>
    <dbReference type="NCBI Taxonomy" id="2798584"/>
    <lineage>
        <taxon>Bacteria</taxon>
        <taxon>Pseudomonadati</taxon>
        <taxon>Thermodesulfobacteriota</taxon>
        <taxon>Desulfuromonadia</taxon>
        <taxon>Geobacterales</taxon>
        <taxon>Geobacteraceae</taxon>
        <taxon>Geomesophilobacter</taxon>
    </lineage>
</organism>
<accession>A0A8J7IS14</accession>
<dbReference type="EMBL" id="JAEMHM010000011">
    <property type="protein sequence ID" value="MBJ6725944.1"/>
    <property type="molecule type" value="Genomic_DNA"/>
</dbReference>
<dbReference type="RefSeq" id="WP_199384834.1">
    <property type="nucleotide sequence ID" value="NZ_JAEMHM010000011.1"/>
</dbReference>
<evidence type="ECO:0000313" key="2">
    <source>
        <dbReference type="EMBL" id="MBJ6725944.1"/>
    </source>
</evidence>
<dbReference type="Pfam" id="PF00535">
    <property type="entry name" value="Glycos_transf_2"/>
    <property type="match status" value="1"/>
</dbReference>
<dbReference type="Proteomes" id="UP000636888">
    <property type="component" value="Unassembled WGS sequence"/>
</dbReference>
<feature type="domain" description="Glycosyltransferase 2-like" evidence="1">
    <location>
        <begin position="7"/>
        <end position="122"/>
    </location>
</feature>
<evidence type="ECO:0000313" key="3">
    <source>
        <dbReference type="Proteomes" id="UP000636888"/>
    </source>
</evidence>
<comment type="caution">
    <text evidence="2">The sequence shown here is derived from an EMBL/GenBank/DDBJ whole genome shotgun (WGS) entry which is preliminary data.</text>
</comment>
<keyword evidence="3" id="KW-1185">Reference proteome</keyword>
<dbReference type="PANTHER" id="PTHR43179">
    <property type="entry name" value="RHAMNOSYLTRANSFERASE WBBL"/>
    <property type="match status" value="1"/>
</dbReference>
<dbReference type="PANTHER" id="PTHR43179:SF7">
    <property type="entry name" value="RHAMNOSYLTRANSFERASE WBBL"/>
    <property type="match status" value="1"/>
</dbReference>
<dbReference type="InterPro" id="IPR001173">
    <property type="entry name" value="Glyco_trans_2-like"/>
</dbReference>
<dbReference type="InterPro" id="IPR029044">
    <property type="entry name" value="Nucleotide-diphossugar_trans"/>
</dbReference>
<dbReference type="AlphaFoldDB" id="A0A8J7IS14"/>